<dbReference type="Gene3D" id="1.10.540.10">
    <property type="entry name" value="Acyl-CoA dehydrogenase/oxidase, N-terminal domain"/>
    <property type="match status" value="1"/>
</dbReference>
<accession>A0ABW0IQY0</accession>
<evidence type="ECO:0000259" key="8">
    <source>
        <dbReference type="Pfam" id="PF02771"/>
    </source>
</evidence>
<dbReference type="InterPro" id="IPR006091">
    <property type="entry name" value="Acyl-CoA_Oxase/DH_mid-dom"/>
</dbReference>
<dbReference type="Gene3D" id="2.40.110.10">
    <property type="entry name" value="Butyryl-CoA Dehydrogenase, subunit A, domain 2"/>
    <property type="match status" value="1"/>
</dbReference>
<comment type="similarity">
    <text evidence="2 5">Belongs to the acyl-CoA dehydrogenase family.</text>
</comment>
<dbReference type="Proteomes" id="UP001596053">
    <property type="component" value="Unassembled WGS sequence"/>
</dbReference>
<dbReference type="InterPro" id="IPR009100">
    <property type="entry name" value="AcylCoA_DH/oxidase_NM_dom_sf"/>
</dbReference>
<evidence type="ECO:0000313" key="10">
    <source>
        <dbReference type="Proteomes" id="UP001596053"/>
    </source>
</evidence>
<evidence type="ECO:0000313" key="9">
    <source>
        <dbReference type="EMBL" id="MFC5419283.1"/>
    </source>
</evidence>
<dbReference type="PANTHER" id="PTHR43884">
    <property type="entry name" value="ACYL-COA DEHYDROGENASE"/>
    <property type="match status" value="1"/>
</dbReference>
<name>A0ABW0IQY0_9HYPH</name>
<keyword evidence="3 5" id="KW-0285">Flavoprotein</keyword>
<proteinExistence type="inferred from homology"/>
<sequence length="391" mass="41093">MAALGTGILGDTLDWPFFEAHHRDFAGQLSTWADATLPGLPHYDVDEACRARVKALGEAGFLRAAVPAEYGGLHAALDVRTLCLAREILAARDGLADFAFAMQGLGTGSISVAGSAEMKARILPAVARGERIAAFALSEKEAGSDVAALATTATPDGNTHVRIDGEKTWISNGGIADHYVVFARSGEAPGARGLSAYLVEADTPGLSIVERIDVIAPHPLATLRFDGCRIPAANRIGGPGDGFKVAMATLDIFRSTVGAAALGFARRALHETVSHAKGRKLFGGTLGDLQLSQAAIADSATEVDAAALLVYRAAWTKDRGAARVTREAALAKLVATENAQKVIDRAVQIHGGLGVTRGVKVEELYREIRALRIYEGASEVQKVVIARDLLK</sequence>
<evidence type="ECO:0000259" key="6">
    <source>
        <dbReference type="Pfam" id="PF00441"/>
    </source>
</evidence>
<dbReference type="InterPro" id="IPR013786">
    <property type="entry name" value="AcylCoA_DH/ox_N"/>
</dbReference>
<evidence type="ECO:0000256" key="4">
    <source>
        <dbReference type="ARBA" id="ARBA00022827"/>
    </source>
</evidence>
<dbReference type="InterPro" id="IPR046373">
    <property type="entry name" value="Acyl-CoA_Oxase/DH_mid-dom_sf"/>
</dbReference>
<dbReference type="EMBL" id="JBHSLW010000009">
    <property type="protein sequence ID" value="MFC5419283.1"/>
    <property type="molecule type" value="Genomic_DNA"/>
</dbReference>
<protein>
    <submittedName>
        <fullName evidence="9">Acyl-CoA dehydrogenase family protein</fullName>
        <ecNumber evidence="9">1.-.-.-</ecNumber>
    </submittedName>
</protein>
<feature type="domain" description="Acyl-CoA oxidase/dehydrogenase middle" evidence="7">
    <location>
        <begin position="134"/>
        <end position="227"/>
    </location>
</feature>
<organism evidence="9 10">
    <name type="scientific">Bosea eneae</name>
    <dbReference type="NCBI Taxonomy" id="151454"/>
    <lineage>
        <taxon>Bacteria</taxon>
        <taxon>Pseudomonadati</taxon>
        <taxon>Pseudomonadota</taxon>
        <taxon>Alphaproteobacteria</taxon>
        <taxon>Hyphomicrobiales</taxon>
        <taxon>Boseaceae</taxon>
        <taxon>Bosea</taxon>
    </lineage>
</organism>
<evidence type="ECO:0000256" key="3">
    <source>
        <dbReference type="ARBA" id="ARBA00022630"/>
    </source>
</evidence>
<dbReference type="RefSeq" id="WP_377796962.1">
    <property type="nucleotide sequence ID" value="NZ_JBHSLW010000009.1"/>
</dbReference>
<keyword evidence="5 9" id="KW-0560">Oxidoreductase</keyword>
<dbReference type="InterPro" id="IPR036250">
    <property type="entry name" value="AcylCo_DH-like_C"/>
</dbReference>
<dbReference type="Pfam" id="PF02771">
    <property type="entry name" value="Acyl-CoA_dh_N"/>
    <property type="match status" value="1"/>
</dbReference>
<comment type="caution">
    <text evidence="9">The sequence shown here is derived from an EMBL/GenBank/DDBJ whole genome shotgun (WGS) entry which is preliminary data.</text>
</comment>
<dbReference type="SUPFAM" id="SSF56645">
    <property type="entry name" value="Acyl-CoA dehydrogenase NM domain-like"/>
    <property type="match status" value="1"/>
</dbReference>
<dbReference type="Pfam" id="PF02770">
    <property type="entry name" value="Acyl-CoA_dh_M"/>
    <property type="match status" value="1"/>
</dbReference>
<dbReference type="Pfam" id="PF00441">
    <property type="entry name" value="Acyl-CoA_dh_1"/>
    <property type="match status" value="1"/>
</dbReference>
<evidence type="ECO:0000256" key="1">
    <source>
        <dbReference type="ARBA" id="ARBA00001974"/>
    </source>
</evidence>
<dbReference type="EC" id="1.-.-.-" evidence="9"/>
<dbReference type="InterPro" id="IPR009075">
    <property type="entry name" value="AcylCo_DH/oxidase_C"/>
</dbReference>
<keyword evidence="4 5" id="KW-0274">FAD</keyword>
<keyword evidence="10" id="KW-1185">Reference proteome</keyword>
<dbReference type="GO" id="GO:0016491">
    <property type="term" value="F:oxidoreductase activity"/>
    <property type="evidence" value="ECO:0007669"/>
    <property type="project" value="UniProtKB-KW"/>
</dbReference>
<dbReference type="Gene3D" id="1.20.140.10">
    <property type="entry name" value="Butyryl-CoA Dehydrogenase, subunit A, domain 3"/>
    <property type="match status" value="1"/>
</dbReference>
<gene>
    <name evidence="9" type="ORF">ACFPOB_06860</name>
</gene>
<reference evidence="10" key="1">
    <citation type="journal article" date="2019" name="Int. J. Syst. Evol. Microbiol.">
        <title>The Global Catalogue of Microorganisms (GCM) 10K type strain sequencing project: providing services to taxonomists for standard genome sequencing and annotation.</title>
        <authorList>
            <consortium name="The Broad Institute Genomics Platform"/>
            <consortium name="The Broad Institute Genome Sequencing Center for Infectious Disease"/>
            <person name="Wu L."/>
            <person name="Ma J."/>
        </authorList>
    </citation>
    <scope>NUCLEOTIDE SEQUENCE [LARGE SCALE GENOMIC DNA]</scope>
    <source>
        <strain evidence="10">NCAIM B.01391</strain>
    </source>
</reference>
<dbReference type="PROSITE" id="PS00072">
    <property type="entry name" value="ACYL_COA_DH_1"/>
    <property type="match status" value="1"/>
</dbReference>
<evidence type="ECO:0000259" key="7">
    <source>
        <dbReference type="Pfam" id="PF02770"/>
    </source>
</evidence>
<dbReference type="SUPFAM" id="SSF47203">
    <property type="entry name" value="Acyl-CoA dehydrogenase C-terminal domain-like"/>
    <property type="match status" value="1"/>
</dbReference>
<dbReference type="InterPro" id="IPR006089">
    <property type="entry name" value="Acyl-CoA_DH_CS"/>
</dbReference>
<evidence type="ECO:0000256" key="2">
    <source>
        <dbReference type="ARBA" id="ARBA00009347"/>
    </source>
</evidence>
<feature type="domain" description="Acyl-CoA dehydrogenase/oxidase C-terminal" evidence="6">
    <location>
        <begin position="240"/>
        <end position="389"/>
    </location>
</feature>
<dbReference type="PANTHER" id="PTHR43884:SF22">
    <property type="entry name" value="BLR3437 PROTEIN"/>
    <property type="match status" value="1"/>
</dbReference>
<dbReference type="PIRSF" id="PIRSF016578">
    <property type="entry name" value="HsaA"/>
    <property type="match status" value="1"/>
</dbReference>
<evidence type="ECO:0000256" key="5">
    <source>
        <dbReference type="RuleBase" id="RU362125"/>
    </source>
</evidence>
<comment type="cofactor">
    <cofactor evidence="1 5">
        <name>FAD</name>
        <dbReference type="ChEBI" id="CHEBI:57692"/>
    </cofactor>
</comment>
<feature type="domain" description="Acyl-CoA dehydrogenase/oxidase N-terminal" evidence="8">
    <location>
        <begin position="21"/>
        <end position="130"/>
    </location>
</feature>
<dbReference type="InterPro" id="IPR037069">
    <property type="entry name" value="AcylCoA_DH/ox_N_sf"/>
</dbReference>